<evidence type="ECO:0000256" key="1">
    <source>
        <dbReference type="SAM" id="Phobius"/>
    </source>
</evidence>
<sequence>MTGFILIFALLFLLCMIAMPFIPVIVIILQRRHNRKRAQGGVFVSHRSEYANMEPSPADVAPVAARYGIMPDARGWMGWRCVTHDAGGMGDNIRGVAATVDLNGLAAYGLVRGVPGSGLEDSSFAADQIGAGIWGESLLARAIMAGRPRVLSWWSLYGFDECLRLSDSDIDCVLVGIRPDGRPVAWFVDAKRYKGGSDTSYVNVDAWHLARVSRARRAFVLDSEGRAWTSMSPNMWEQRERWQGLLARYGVVSYWVVCVTPPGGHGTPDMTTAVWPGGVTCMDIPSLRAMVDSVCVPDMFAAIPPGLVSLLDSHIKY</sequence>
<proteinExistence type="predicted"/>
<keyword evidence="1" id="KW-0472">Membrane</keyword>
<dbReference type="RefSeq" id="WP_234884635.1">
    <property type="nucleotide sequence ID" value="NZ_CABHND010000037.1"/>
</dbReference>
<gene>
    <name evidence="2" type="ORF">BLJG463_00545</name>
</gene>
<organism evidence="2 3">
    <name type="scientific">Bifidobacterium longum subsp. infantis</name>
    <dbReference type="NCBI Taxonomy" id="1682"/>
    <lineage>
        <taxon>Bacteria</taxon>
        <taxon>Bacillati</taxon>
        <taxon>Actinomycetota</taxon>
        <taxon>Actinomycetes</taxon>
        <taxon>Bifidobacteriales</taxon>
        <taxon>Bifidobacteriaceae</taxon>
        <taxon>Bifidobacterium</taxon>
    </lineage>
</organism>
<name>A0A564VCE8_BIFLI</name>
<accession>A0A564VCE8</accession>
<protein>
    <recommendedName>
        <fullName evidence="4">NERD domain-containing protein</fullName>
    </recommendedName>
</protein>
<dbReference type="EMBL" id="CABHNT010000008">
    <property type="protein sequence ID" value="VUX30135.1"/>
    <property type="molecule type" value="Genomic_DNA"/>
</dbReference>
<evidence type="ECO:0008006" key="4">
    <source>
        <dbReference type="Google" id="ProtNLM"/>
    </source>
</evidence>
<keyword evidence="1" id="KW-1133">Transmembrane helix</keyword>
<dbReference type="AlphaFoldDB" id="A0A564VCE8"/>
<evidence type="ECO:0000313" key="2">
    <source>
        <dbReference type="EMBL" id="VUX30135.1"/>
    </source>
</evidence>
<evidence type="ECO:0000313" key="3">
    <source>
        <dbReference type="Proteomes" id="UP000345266"/>
    </source>
</evidence>
<keyword evidence="1" id="KW-0812">Transmembrane</keyword>
<feature type="transmembrane region" description="Helical" evidence="1">
    <location>
        <begin position="6"/>
        <end position="29"/>
    </location>
</feature>
<reference evidence="2 3" key="1">
    <citation type="submission" date="2019-07" db="EMBL/GenBank/DDBJ databases">
        <authorList>
            <person name="Hibberd C M."/>
            <person name="Gehrig L. J."/>
            <person name="Chang H.-W."/>
            <person name="Venkatesh S."/>
        </authorList>
    </citation>
    <scope>NUCLEOTIDE SEQUENCE [LARGE SCALE GENOMIC DNA]</scope>
    <source>
        <strain evidence="2">Bifidobacterium_longum_subsp_infantis_JG_Bg463</strain>
    </source>
</reference>
<dbReference type="Proteomes" id="UP000345266">
    <property type="component" value="Unassembled WGS sequence"/>
</dbReference>